<dbReference type="InterPro" id="IPR024079">
    <property type="entry name" value="MetalloPept_cat_dom_sf"/>
</dbReference>
<evidence type="ECO:0000256" key="1">
    <source>
        <dbReference type="SAM" id="SignalP"/>
    </source>
</evidence>
<accession>A0A9D7XFH5</accession>
<organism evidence="4 5">
    <name type="scientific">Candidatus Defluviibacterium haderslevense</name>
    <dbReference type="NCBI Taxonomy" id="2981993"/>
    <lineage>
        <taxon>Bacteria</taxon>
        <taxon>Pseudomonadati</taxon>
        <taxon>Bacteroidota</taxon>
        <taxon>Saprospiria</taxon>
        <taxon>Saprospirales</taxon>
        <taxon>Saprospiraceae</taxon>
        <taxon>Candidatus Defluviibacterium</taxon>
    </lineage>
</organism>
<dbReference type="SUPFAM" id="SSF49265">
    <property type="entry name" value="Fibronectin type III"/>
    <property type="match status" value="1"/>
</dbReference>
<reference evidence="4 5" key="1">
    <citation type="submission" date="2020-10" db="EMBL/GenBank/DDBJ databases">
        <title>Connecting structure to function with the recovery of over 1000 high-quality activated sludge metagenome-assembled genomes encoding full-length rRNA genes using long-read sequencing.</title>
        <authorList>
            <person name="Singleton C.M."/>
            <person name="Petriglieri F."/>
            <person name="Kristensen J.M."/>
            <person name="Kirkegaard R.H."/>
            <person name="Michaelsen T.Y."/>
            <person name="Andersen M.H."/>
            <person name="Karst S.M."/>
            <person name="Dueholm M.S."/>
            <person name="Nielsen P.H."/>
            <person name="Albertsen M."/>
        </authorList>
    </citation>
    <scope>NUCLEOTIDE SEQUENCE [LARGE SCALE GENOMIC DNA]</scope>
    <source>
        <strain evidence="4">Ribe_18-Q3-R11-54_BAT3C.373</strain>
    </source>
</reference>
<dbReference type="InterPro" id="IPR036116">
    <property type="entry name" value="FN3_sf"/>
</dbReference>
<dbReference type="GO" id="GO:0004222">
    <property type="term" value="F:metalloendopeptidase activity"/>
    <property type="evidence" value="ECO:0007669"/>
    <property type="project" value="InterPro"/>
</dbReference>
<name>A0A9D7XFH5_9BACT</name>
<dbReference type="Pfam" id="PF20009">
    <property type="entry name" value="GEVED"/>
    <property type="match status" value="1"/>
</dbReference>
<evidence type="ECO:0000313" key="5">
    <source>
        <dbReference type="Proteomes" id="UP000808349"/>
    </source>
</evidence>
<evidence type="ECO:0000259" key="3">
    <source>
        <dbReference type="PROSITE" id="PS50853"/>
    </source>
</evidence>
<dbReference type="InterPro" id="IPR045474">
    <property type="entry name" value="GEVED"/>
</dbReference>
<protein>
    <submittedName>
        <fullName evidence="4">Fibronectin type III domain-containing protein</fullName>
    </submittedName>
</protein>
<dbReference type="Pfam" id="PF13688">
    <property type="entry name" value="Reprolysin_5"/>
    <property type="match status" value="1"/>
</dbReference>
<dbReference type="CDD" id="cd00063">
    <property type="entry name" value="FN3"/>
    <property type="match status" value="2"/>
</dbReference>
<feature type="signal peptide" evidence="1">
    <location>
        <begin position="1"/>
        <end position="22"/>
    </location>
</feature>
<feature type="domain" description="Peptidase M12B" evidence="2">
    <location>
        <begin position="229"/>
        <end position="412"/>
    </location>
</feature>
<evidence type="ECO:0000259" key="2">
    <source>
        <dbReference type="PROSITE" id="PS50215"/>
    </source>
</evidence>
<comment type="caution">
    <text evidence="4">The sequence shown here is derived from an EMBL/GenBank/DDBJ whole genome shotgun (WGS) entry which is preliminary data.</text>
</comment>
<dbReference type="PANTHER" id="PTHR11905:SF159">
    <property type="entry name" value="ADAM METALLOPROTEASE"/>
    <property type="match status" value="1"/>
</dbReference>
<dbReference type="PANTHER" id="PTHR11905">
    <property type="entry name" value="ADAM A DISINTEGRIN AND METALLOPROTEASE DOMAIN"/>
    <property type="match status" value="1"/>
</dbReference>
<dbReference type="InterPro" id="IPR013783">
    <property type="entry name" value="Ig-like_fold"/>
</dbReference>
<dbReference type="NCBIfam" id="TIGR04183">
    <property type="entry name" value="Por_Secre_tail"/>
    <property type="match status" value="1"/>
</dbReference>
<proteinExistence type="predicted"/>
<sequence>MYQVKKHMMAWICLLMTSGLFAQGVAQIDYFTYLTQPLNKLGQQVVDARMDAAQFKEVAPLSLSNKVYSSNTFKNLSKANYLKLDLKQLPQMVADKSEYLTLLLPVNDREKVVLDLIRVDLYAEGFHVFTSEFPNEAFEYDPGVFYRGVVRGKEGSSTAAISVFNDQIIGMFSTDEGNTVLYPMKDNKEEILIYNDKDITVNMPFNCSTDELSNVLIDPAPKSEMAAGDCIRVYIECDYALFQNKGNVTATTNWITSVYNNVATLYTAESVNTTVSEIYVWTTPDAYSKTSSIDALNKFRTDRGTFNGDLAHLAALGGQNIGGVAWVDALCSSYKYAYSNISASYSTVPTYSWTIEVMTHEMGHNIGSMHTQWCGWTGGALDNCYTTEGGCAPGPPPTGGGTIMSYCHLTSYGINFNNGFGTQPGDKIRAEVIAATCLGTSCGGGGGCGVPTGLAISGITQTTATANWNSVSGATSYKFSYKTNAGSTWTTVTTTNPTYNLTGLSAGTLYNTRVKTICGADSSANSATVNFTTSSGGTCGVPTNFAVSNITSNSATSSWSAVSGATSYNFQYKLASSSTWSQANVTVTTVNLTGLSPNTSYTIRVQAVCPSGTSAFTSIITFTTLNTSYCVSKGNNSTYEWIKRVKLGTIDRTSGSDGGYYNGTALSTNIAKSSTQTMNYQAGTTGASGTLYWRVWIDYNRNNVFTDAGEQVISRSSASTGLLTSTFVVPAGASTGSTRMRVSLKYSGYSSPCETFAYGEVEDYSVNIVAAGTLEGPRNQILNMEQVVVSPNPFDQNLLISLSSKQDQQVDVSIIDVFGKKVGHSNYNALAGINAYVIETQHINSGSYFVRIESGDQVIIKKLVKIN</sequence>
<dbReference type="Pfam" id="PF18962">
    <property type="entry name" value="Por_Secre_tail"/>
    <property type="match status" value="1"/>
</dbReference>
<feature type="domain" description="Fibronectin type-III" evidence="3">
    <location>
        <begin position="450"/>
        <end position="536"/>
    </location>
</feature>
<dbReference type="InterPro" id="IPR001590">
    <property type="entry name" value="Peptidase_M12B"/>
</dbReference>
<dbReference type="SUPFAM" id="SSF55486">
    <property type="entry name" value="Metalloproteases ('zincins'), catalytic domain"/>
    <property type="match status" value="1"/>
</dbReference>
<dbReference type="InterPro" id="IPR026444">
    <property type="entry name" value="Secre_tail"/>
</dbReference>
<gene>
    <name evidence="4" type="ORF">IPO85_14415</name>
</gene>
<dbReference type="Gene3D" id="2.60.40.10">
    <property type="entry name" value="Immunoglobulins"/>
    <property type="match status" value="2"/>
</dbReference>
<dbReference type="AlphaFoldDB" id="A0A9D7XFH5"/>
<feature type="chain" id="PRO_5038963994" evidence="1">
    <location>
        <begin position="23"/>
        <end position="867"/>
    </location>
</feature>
<dbReference type="Pfam" id="PF00041">
    <property type="entry name" value="fn3"/>
    <property type="match status" value="2"/>
</dbReference>
<dbReference type="PROSITE" id="PS50215">
    <property type="entry name" value="ADAM_MEPRO"/>
    <property type="match status" value="1"/>
</dbReference>
<dbReference type="GO" id="GO:0006509">
    <property type="term" value="P:membrane protein ectodomain proteolysis"/>
    <property type="evidence" value="ECO:0007669"/>
    <property type="project" value="TreeGrafter"/>
</dbReference>
<keyword evidence="1" id="KW-0732">Signal</keyword>
<dbReference type="SMART" id="SM00060">
    <property type="entry name" value="FN3"/>
    <property type="match status" value="2"/>
</dbReference>
<dbReference type="Proteomes" id="UP000808349">
    <property type="component" value="Unassembled WGS sequence"/>
</dbReference>
<evidence type="ECO:0000313" key="4">
    <source>
        <dbReference type="EMBL" id="MBK9718676.1"/>
    </source>
</evidence>
<dbReference type="Gene3D" id="3.40.390.10">
    <property type="entry name" value="Collagenase (Catalytic Domain)"/>
    <property type="match status" value="1"/>
</dbReference>
<dbReference type="PROSITE" id="PS50853">
    <property type="entry name" value="FN3"/>
    <property type="match status" value="2"/>
</dbReference>
<dbReference type="InterPro" id="IPR003961">
    <property type="entry name" value="FN3_dom"/>
</dbReference>
<dbReference type="EMBL" id="JADKFW010000012">
    <property type="protein sequence ID" value="MBK9718676.1"/>
    <property type="molecule type" value="Genomic_DNA"/>
</dbReference>
<feature type="domain" description="Fibronectin type-III" evidence="3">
    <location>
        <begin position="541"/>
        <end position="627"/>
    </location>
</feature>